<dbReference type="SUPFAM" id="SSF57850">
    <property type="entry name" value="RING/U-box"/>
    <property type="match status" value="1"/>
</dbReference>
<dbReference type="GO" id="GO:0005737">
    <property type="term" value="C:cytoplasm"/>
    <property type="evidence" value="ECO:0007669"/>
    <property type="project" value="TreeGrafter"/>
</dbReference>
<sequence>MEGDGRVIAYPPIYEDTNRWGDLVYRVRLSDRTETFLFGDPLPWEEAQARVQEILRYGLRDGRYSARDFYFYPQHHNDVQLPRAVVDGRGLEDSYGQSCFGGVPASGEAIVGLPENFEGSNSKLRMMPCSHSFHEQCIFNWLRVSHICPLCRFPLPTEQQ</sequence>
<dbReference type="Proteomes" id="UP000275267">
    <property type="component" value="Unassembled WGS sequence"/>
</dbReference>
<evidence type="ECO:0000313" key="6">
    <source>
        <dbReference type="EMBL" id="RLM69465.1"/>
    </source>
</evidence>
<evidence type="ECO:0000256" key="2">
    <source>
        <dbReference type="ARBA" id="ARBA00022771"/>
    </source>
</evidence>
<dbReference type="Pfam" id="PF13639">
    <property type="entry name" value="zf-RING_2"/>
    <property type="match status" value="1"/>
</dbReference>
<keyword evidence="2 4" id="KW-0863">Zinc-finger</keyword>
<dbReference type="InterPro" id="IPR013083">
    <property type="entry name" value="Znf_RING/FYVE/PHD"/>
</dbReference>
<feature type="domain" description="RING-type" evidence="5">
    <location>
        <begin position="126"/>
        <end position="152"/>
    </location>
</feature>
<dbReference type="GO" id="GO:0008270">
    <property type="term" value="F:zinc ion binding"/>
    <property type="evidence" value="ECO:0007669"/>
    <property type="project" value="UniProtKB-KW"/>
</dbReference>
<dbReference type="PANTHER" id="PTHR15710">
    <property type="entry name" value="E3 UBIQUITIN-PROTEIN LIGASE PRAJA"/>
    <property type="match status" value="1"/>
</dbReference>
<dbReference type="EMBL" id="PQIB02000014">
    <property type="protein sequence ID" value="RLM69465.1"/>
    <property type="molecule type" value="Genomic_DNA"/>
</dbReference>
<name>A0A3L6Q0G1_PANMI</name>
<comment type="caution">
    <text evidence="6">The sequence shown here is derived from an EMBL/GenBank/DDBJ whole genome shotgun (WGS) entry which is preliminary data.</text>
</comment>
<gene>
    <name evidence="6" type="ORF">C2845_PM17G01510</name>
</gene>
<evidence type="ECO:0000256" key="1">
    <source>
        <dbReference type="ARBA" id="ARBA00022723"/>
    </source>
</evidence>
<organism evidence="6 7">
    <name type="scientific">Panicum miliaceum</name>
    <name type="common">Proso millet</name>
    <name type="synonym">Broomcorn millet</name>
    <dbReference type="NCBI Taxonomy" id="4540"/>
    <lineage>
        <taxon>Eukaryota</taxon>
        <taxon>Viridiplantae</taxon>
        <taxon>Streptophyta</taxon>
        <taxon>Embryophyta</taxon>
        <taxon>Tracheophyta</taxon>
        <taxon>Spermatophyta</taxon>
        <taxon>Magnoliopsida</taxon>
        <taxon>Liliopsida</taxon>
        <taxon>Poales</taxon>
        <taxon>Poaceae</taxon>
        <taxon>PACMAD clade</taxon>
        <taxon>Panicoideae</taxon>
        <taxon>Panicodae</taxon>
        <taxon>Paniceae</taxon>
        <taxon>Panicinae</taxon>
        <taxon>Panicum</taxon>
        <taxon>Panicum sect. Panicum</taxon>
    </lineage>
</organism>
<dbReference type="AlphaFoldDB" id="A0A3L6Q0G1"/>
<dbReference type="GO" id="GO:0016567">
    <property type="term" value="P:protein ubiquitination"/>
    <property type="evidence" value="ECO:0007669"/>
    <property type="project" value="TreeGrafter"/>
</dbReference>
<reference evidence="7" key="1">
    <citation type="journal article" date="2019" name="Nat. Commun.">
        <title>The genome of broomcorn millet.</title>
        <authorList>
            <person name="Zou C."/>
            <person name="Miki D."/>
            <person name="Li D."/>
            <person name="Tang Q."/>
            <person name="Xiao L."/>
            <person name="Rajput S."/>
            <person name="Deng P."/>
            <person name="Jia W."/>
            <person name="Huang R."/>
            <person name="Zhang M."/>
            <person name="Sun Y."/>
            <person name="Hu J."/>
            <person name="Fu X."/>
            <person name="Schnable P.S."/>
            <person name="Li F."/>
            <person name="Zhang H."/>
            <person name="Feng B."/>
            <person name="Zhu X."/>
            <person name="Liu R."/>
            <person name="Schnable J.C."/>
            <person name="Zhu J.-K."/>
            <person name="Zhang H."/>
        </authorList>
    </citation>
    <scope>NUCLEOTIDE SEQUENCE [LARGE SCALE GENOMIC DNA]</scope>
</reference>
<keyword evidence="1" id="KW-0479">Metal-binding</keyword>
<dbReference type="Gene3D" id="3.30.40.10">
    <property type="entry name" value="Zinc/RING finger domain, C3HC4 (zinc finger)"/>
    <property type="match status" value="1"/>
</dbReference>
<evidence type="ECO:0000256" key="4">
    <source>
        <dbReference type="PROSITE-ProRule" id="PRU00175"/>
    </source>
</evidence>
<dbReference type="InterPro" id="IPR001841">
    <property type="entry name" value="Znf_RING"/>
</dbReference>
<dbReference type="GO" id="GO:0061630">
    <property type="term" value="F:ubiquitin protein ligase activity"/>
    <property type="evidence" value="ECO:0007669"/>
    <property type="project" value="TreeGrafter"/>
</dbReference>
<dbReference type="PROSITE" id="PS50089">
    <property type="entry name" value="ZF_RING_2"/>
    <property type="match status" value="1"/>
</dbReference>
<dbReference type="PANTHER" id="PTHR15710:SF77">
    <property type="entry name" value="RING-H2 FINGER PROTEIN ATL21B"/>
    <property type="match status" value="1"/>
</dbReference>
<evidence type="ECO:0000259" key="5">
    <source>
        <dbReference type="PROSITE" id="PS50089"/>
    </source>
</evidence>
<keyword evidence="7" id="KW-1185">Reference proteome</keyword>
<protein>
    <recommendedName>
        <fullName evidence="5">RING-type domain-containing protein</fullName>
    </recommendedName>
</protein>
<keyword evidence="3" id="KW-0862">Zinc</keyword>
<accession>A0A3L6Q0G1</accession>
<evidence type="ECO:0000256" key="3">
    <source>
        <dbReference type="ARBA" id="ARBA00022833"/>
    </source>
</evidence>
<proteinExistence type="predicted"/>
<dbReference type="OrthoDB" id="3365801at2759"/>
<dbReference type="STRING" id="4540.A0A3L6Q0G1"/>
<evidence type="ECO:0000313" key="7">
    <source>
        <dbReference type="Proteomes" id="UP000275267"/>
    </source>
</evidence>